<dbReference type="CDD" id="cd02412">
    <property type="entry name" value="KH-II_30S_S3"/>
    <property type="match status" value="1"/>
</dbReference>
<dbReference type="HAMAP" id="MF_01309_B">
    <property type="entry name" value="Ribosomal_uS3_B"/>
    <property type="match status" value="1"/>
</dbReference>
<keyword evidence="4 8" id="KW-0689">Ribosomal protein</keyword>
<dbReference type="Proteomes" id="UP000229600">
    <property type="component" value="Unassembled WGS sequence"/>
</dbReference>
<dbReference type="Gene3D" id="3.30.1140.32">
    <property type="entry name" value="Ribosomal protein S3, C-terminal domain"/>
    <property type="match status" value="1"/>
</dbReference>
<dbReference type="FunFam" id="3.30.300.20:FF:000001">
    <property type="entry name" value="30S ribosomal protein S3"/>
    <property type="match status" value="1"/>
</dbReference>
<sequence>MGHKVNPKIHRMQVIYSWDSKWFSKKDYAKFAQQDVQIRRYIKQKFKDAHIDAICVERGPKNMTVTILAAKPGFIIGRGGQGLETLRKDLERKFLQMSLKVKLNIKEVKNPSLSAAVIAQTVSSDIEKRIPFRRVMKQAIDRVMKAGAQGVKVCMSGCLNGVEISRSETLSAGKIPLITLRSDVDYGYVWAHTIYGKIGIKVWIYKGIVFGRKDPFTEDVVDTSKKKSFEHSNRGPKRKPETKES</sequence>
<accession>A0A2H0N3S8</accession>
<dbReference type="AlphaFoldDB" id="A0A2H0N3S8"/>
<keyword evidence="3 8" id="KW-0694">RNA-binding</keyword>
<evidence type="ECO:0000256" key="2">
    <source>
        <dbReference type="ARBA" id="ARBA00022730"/>
    </source>
</evidence>
<gene>
    <name evidence="8" type="primary">rpsC</name>
    <name evidence="11" type="ORF">COV59_05195</name>
</gene>
<dbReference type="InterPro" id="IPR036419">
    <property type="entry name" value="Ribosomal_S3_C_sf"/>
</dbReference>
<keyword evidence="5 8" id="KW-0687">Ribonucleoprotein</keyword>
<comment type="function">
    <text evidence="6 8">Binds the lower part of the 30S subunit head. Binds mRNA in the 70S ribosome, positioning it for translation.</text>
</comment>
<dbReference type="PROSITE" id="PS50823">
    <property type="entry name" value="KH_TYPE_2"/>
    <property type="match status" value="1"/>
</dbReference>
<dbReference type="NCBIfam" id="TIGR01009">
    <property type="entry name" value="rpsC_bact"/>
    <property type="match status" value="1"/>
</dbReference>
<dbReference type="GO" id="GO:0003729">
    <property type="term" value="F:mRNA binding"/>
    <property type="evidence" value="ECO:0007669"/>
    <property type="project" value="UniProtKB-UniRule"/>
</dbReference>
<dbReference type="InterPro" id="IPR005704">
    <property type="entry name" value="Ribosomal_uS3_bac-typ"/>
</dbReference>
<feature type="domain" description="KH type-2" evidence="10">
    <location>
        <begin position="38"/>
        <end position="109"/>
    </location>
</feature>
<dbReference type="GO" id="GO:0006412">
    <property type="term" value="P:translation"/>
    <property type="evidence" value="ECO:0007669"/>
    <property type="project" value="UniProtKB-UniRule"/>
</dbReference>
<dbReference type="InterPro" id="IPR057258">
    <property type="entry name" value="Ribosomal_uS3"/>
</dbReference>
<dbReference type="Gene3D" id="3.30.300.20">
    <property type="match status" value="1"/>
</dbReference>
<comment type="caution">
    <text evidence="11">The sequence shown here is derived from an EMBL/GenBank/DDBJ whole genome shotgun (WGS) entry which is preliminary data.</text>
</comment>
<evidence type="ECO:0000256" key="6">
    <source>
        <dbReference type="ARBA" id="ARBA00024998"/>
    </source>
</evidence>
<dbReference type="Pfam" id="PF07650">
    <property type="entry name" value="KH_2"/>
    <property type="match status" value="1"/>
</dbReference>
<dbReference type="GO" id="GO:0003735">
    <property type="term" value="F:structural constituent of ribosome"/>
    <property type="evidence" value="ECO:0007669"/>
    <property type="project" value="InterPro"/>
</dbReference>
<dbReference type="PANTHER" id="PTHR11760:SF19">
    <property type="entry name" value="SMALL RIBOSOMAL SUBUNIT PROTEIN US3C"/>
    <property type="match status" value="1"/>
</dbReference>
<dbReference type="GO" id="GO:0019843">
    <property type="term" value="F:rRNA binding"/>
    <property type="evidence" value="ECO:0007669"/>
    <property type="project" value="UniProtKB-UniRule"/>
</dbReference>
<reference evidence="11 12" key="1">
    <citation type="submission" date="2017-09" db="EMBL/GenBank/DDBJ databases">
        <title>Depth-based differentiation of microbial function through sediment-hosted aquifers and enrichment of novel symbionts in the deep terrestrial subsurface.</title>
        <authorList>
            <person name="Probst A.J."/>
            <person name="Ladd B."/>
            <person name="Jarett J.K."/>
            <person name="Geller-Mcgrath D.E."/>
            <person name="Sieber C.M."/>
            <person name="Emerson J.B."/>
            <person name="Anantharaman K."/>
            <person name="Thomas B.C."/>
            <person name="Malmstrom R."/>
            <person name="Stieglmeier M."/>
            <person name="Klingl A."/>
            <person name="Woyke T."/>
            <person name="Ryan C.M."/>
            <person name="Banfield J.F."/>
        </authorList>
    </citation>
    <scope>NUCLEOTIDE SEQUENCE [LARGE SCALE GENOMIC DNA]</scope>
    <source>
        <strain evidence="11">CG11_big_fil_rev_8_21_14_0_20_39_34</strain>
    </source>
</reference>
<evidence type="ECO:0000256" key="8">
    <source>
        <dbReference type="HAMAP-Rule" id="MF_01309"/>
    </source>
</evidence>
<comment type="similarity">
    <text evidence="1 8">Belongs to the universal ribosomal protein uS3 family.</text>
</comment>
<dbReference type="InterPro" id="IPR001351">
    <property type="entry name" value="Ribosomal_uS3_C"/>
</dbReference>
<evidence type="ECO:0000256" key="1">
    <source>
        <dbReference type="ARBA" id="ARBA00010761"/>
    </source>
</evidence>
<keyword evidence="2 8" id="KW-0699">rRNA-binding</keyword>
<protein>
    <recommendedName>
        <fullName evidence="7 8">Small ribosomal subunit protein uS3</fullName>
    </recommendedName>
</protein>
<dbReference type="Pfam" id="PF00189">
    <property type="entry name" value="Ribosomal_S3_C"/>
    <property type="match status" value="1"/>
</dbReference>
<evidence type="ECO:0000256" key="7">
    <source>
        <dbReference type="ARBA" id="ARBA00035257"/>
    </source>
</evidence>
<dbReference type="PANTHER" id="PTHR11760">
    <property type="entry name" value="30S/40S RIBOSOMAL PROTEIN S3"/>
    <property type="match status" value="1"/>
</dbReference>
<comment type="subunit">
    <text evidence="8">Part of the 30S ribosomal subunit. Forms a tight complex with proteins S10 and S14.</text>
</comment>
<evidence type="ECO:0000313" key="11">
    <source>
        <dbReference type="EMBL" id="PIR03557.1"/>
    </source>
</evidence>
<proteinExistence type="inferred from homology"/>
<dbReference type="GO" id="GO:0022627">
    <property type="term" value="C:cytosolic small ribosomal subunit"/>
    <property type="evidence" value="ECO:0007669"/>
    <property type="project" value="TreeGrafter"/>
</dbReference>
<dbReference type="InterPro" id="IPR004087">
    <property type="entry name" value="KH_dom"/>
</dbReference>
<dbReference type="InterPro" id="IPR004044">
    <property type="entry name" value="KH_dom_type_2"/>
</dbReference>
<evidence type="ECO:0000256" key="4">
    <source>
        <dbReference type="ARBA" id="ARBA00022980"/>
    </source>
</evidence>
<organism evidence="11 12">
    <name type="scientific">Candidatus Magasanikbacteria bacterium CG11_big_fil_rev_8_21_14_0_20_39_34</name>
    <dbReference type="NCBI Taxonomy" id="1974653"/>
    <lineage>
        <taxon>Bacteria</taxon>
        <taxon>Candidatus Magasanikiibacteriota</taxon>
    </lineage>
</organism>
<dbReference type="SUPFAM" id="SSF54821">
    <property type="entry name" value="Ribosomal protein S3 C-terminal domain"/>
    <property type="match status" value="1"/>
</dbReference>
<evidence type="ECO:0000256" key="5">
    <source>
        <dbReference type="ARBA" id="ARBA00023274"/>
    </source>
</evidence>
<evidence type="ECO:0000313" key="12">
    <source>
        <dbReference type="Proteomes" id="UP000229600"/>
    </source>
</evidence>
<evidence type="ECO:0000256" key="3">
    <source>
        <dbReference type="ARBA" id="ARBA00022884"/>
    </source>
</evidence>
<dbReference type="SMART" id="SM00322">
    <property type="entry name" value="KH"/>
    <property type="match status" value="1"/>
</dbReference>
<name>A0A2H0N3S8_9BACT</name>
<evidence type="ECO:0000259" key="10">
    <source>
        <dbReference type="PROSITE" id="PS50823"/>
    </source>
</evidence>
<dbReference type="InterPro" id="IPR009019">
    <property type="entry name" value="KH_sf_prok-type"/>
</dbReference>
<evidence type="ECO:0000256" key="9">
    <source>
        <dbReference type="SAM" id="MobiDB-lite"/>
    </source>
</evidence>
<dbReference type="InterPro" id="IPR015946">
    <property type="entry name" value="KH_dom-like_a/b"/>
</dbReference>
<dbReference type="SUPFAM" id="SSF54814">
    <property type="entry name" value="Prokaryotic type KH domain (KH-domain type II)"/>
    <property type="match status" value="1"/>
</dbReference>
<feature type="region of interest" description="Disordered" evidence="9">
    <location>
        <begin position="220"/>
        <end position="245"/>
    </location>
</feature>
<dbReference type="EMBL" id="PCWN01000011">
    <property type="protein sequence ID" value="PIR03557.1"/>
    <property type="molecule type" value="Genomic_DNA"/>
</dbReference>